<evidence type="ECO:0000256" key="2">
    <source>
        <dbReference type="ARBA" id="ARBA00022737"/>
    </source>
</evidence>
<organism evidence="5">
    <name type="scientific">Fagus sylvatica</name>
    <name type="common">Beechnut</name>
    <dbReference type="NCBI Taxonomy" id="28930"/>
    <lineage>
        <taxon>Eukaryota</taxon>
        <taxon>Viridiplantae</taxon>
        <taxon>Streptophyta</taxon>
        <taxon>Embryophyta</taxon>
        <taxon>Tracheophyta</taxon>
        <taxon>Spermatophyta</taxon>
        <taxon>Magnoliopsida</taxon>
        <taxon>eudicotyledons</taxon>
        <taxon>Gunneridae</taxon>
        <taxon>Pentapetalae</taxon>
        <taxon>rosids</taxon>
        <taxon>fabids</taxon>
        <taxon>Fagales</taxon>
        <taxon>Fagaceae</taxon>
        <taxon>Fagus</taxon>
    </lineage>
</organism>
<dbReference type="AlphaFoldDB" id="A0A2N9EQ44"/>
<sequence>MHFIMKSSRWQSFLLQNIKTQKCRHVCLSLYCTMLPNPVLPALQELCSVVSSTVGGLDELELRLNKFTGSLSSSIVTQIIDSCKHEAPTRRMLRFFLWSHKNLKCGLEDKDYNYAIRVFAEKNDHTAIDILTSDLRKEGRVMDTHTFSVVADILVKLGREDEALGIFKNLDKYKCPQDGVTVTAIVSSLCAKGHARRAEGVVWHHKDKISGIEPCIYRSLLYDAFASGILNVILPGLVPEALNVMMEMRSYKIDPTSISYNILLSCLGRTRRVKESCGILETMKKSGCPPDWTTYYLVARVLYLTGRHGKGNQIVDEMIGEGLIPDRKFYYDLIGILCGVERVNHALELFERMKRSSLGGYGPVYDVLIPKICRGGDFEKGRELWNEAMGLGITLCCSSDVLDTSITEVFKPTRKLEKASFVDCTTTKNREQVANNIEKAKKKKNDDRKKNWEQVAKKKKNDYKKKKNSTSP</sequence>
<feature type="compositionally biased region" description="Basic residues" evidence="4">
    <location>
        <begin position="457"/>
        <end position="472"/>
    </location>
</feature>
<keyword evidence="2" id="KW-0677">Repeat</keyword>
<evidence type="ECO:0000313" key="5">
    <source>
        <dbReference type="EMBL" id="SPC76948.1"/>
    </source>
</evidence>
<name>A0A2N9EQ44_FAGSY</name>
<accession>A0A2N9EQ44</accession>
<reference evidence="5" key="1">
    <citation type="submission" date="2018-02" db="EMBL/GenBank/DDBJ databases">
        <authorList>
            <person name="Cohen D.B."/>
            <person name="Kent A.D."/>
        </authorList>
    </citation>
    <scope>NUCLEOTIDE SEQUENCE</scope>
</reference>
<dbReference type="PROSITE" id="PS51375">
    <property type="entry name" value="PPR"/>
    <property type="match status" value="1"/>
</dbReference>
<feature type="repeat" description="PPR" evidence="3">
    <location>
        <begin position="256"/>
        <end position="290"/>
    </location>
</feature>
<dbReference type="NCBIfam" id="TIGR00756">
    <property type="entry name" value="PPR"/>
    <property type="match status" value="1"/>
</dbReference>
<proteinExistence type="inferred from homology"/>
<dbReference type="PANTHER" id="PTHR47938">
    <property type="entry name" value="RESPIRATORY COMPLEX I CHAPERONE (CIA84), PUTATIVE (AFU_ORTHOLOGUE AFUA_2G06020)-RELATED"/>
    <property type="match status" value="1"/>
</dbReference>
<feature type="compositionally biased region" description="Basic and acidic residues" evidence="4">
    <location>
        <begin position="444"/>
        <end position="456"/>
    </location>
</feature>
<dbReference type="GO" id="GO:0005739">
    <property type="term" value="C:mitochondrion"/>
    <property type="evidence" value="ECO:0007669"/>
    <property type="project" value="TreeGrafter"/>
</dbReference>
<dbReference type="PANTHER" id="PTHR47938:SF9">
    <property type="entry name" value="OS10G0422300 PROTEIN"/>
    <property type="match status" value="1"/>
</dbReference>
<evidence type="ECO:0000256" key="3">
    <source>
        <dbReference type="PROSITE-ProRule" id="PRU00708"/>
    </source>
</evidence>
<dbReference type="Gene3D" id="1.25.40.10">
    <property type="entry name" value="Tetratricopeptide repeat domain"/>
    <property type="match status" value="2"/>
</dbReference>
<evidence type="ECO:0000256" key="4">
    <source>
        <dbReference type="SAM" id="MobiDB-lite"/>
    </source>
</evidence>
<gene>
    <name evidence="5" type="ORF">FSB_LOCUS4830</name>
</gene>
<dbReference type="InterPro" id="IPR011990">
    <property type="entry name" value="TPR-like_helical_dom_sf"/>
</dbReference>
<dbReference type="EMBL" id="OIVN01000244">
    <property type="protein sequence ID" value="SPC76948.1"/>
    <property type="molecule type" value="Genomic_DNA"/>
</dbReference>
<dbReference type="Pfam" id="PF13041">
    <property type="entry name" value="PPR_2"/>
    <property type="match status" value="1"/>
</dbReference>
<dbReference type="GO" id="GO:0003729">
    <property type="term" value="F:mRNA binding"/>
    <property type="evidence" value="ECO:0007669"/>
    <property type="project" value="TreeGrafter"/>
</dbReference>
<protein>
    <recommendedName>
        <fullName evidence="6">Pentacotripeptide-repeat region of PRORP domain-containing protein</fullName>
    </recommendedName>
</protein>
<evidence type="ECO:0008006" key="6">
    <source>
        <dbReference type="Google" id="ProtNLM"/>
    </source>
</evidence>
<feature type="region of interest" description="Disordered" evidence="4">
    <location>
        <begin position="433"/>
        <end position="472"/>
    </location>
</feature>
<dbReference type="InterPro" id="IPR002885">
    <property type="entry name" value="PPR_rpt"/>
</dbReference>
<evidence type="ECO:0000256" key="1">
    <source>
        <dbReference type="ARBA" id="ARBA00007626"/>
    </source>
</evidence>
<comment type="similarity">
    <text evidence="1">Belongs to the PPR family. P subfamily.</text>
</comment>
<dbReference type="Pfam" id="PF01535">
    <property type="entry name" value="PPR"/>
    <property type="match status" value="2"/>
</dbReference>